<dbReference type="CDD" id="cd00078">
    <property type="entry name" value="HECTc"/>
    <property type="match status" value="1"/>
</dbReference>
<dbReference type="GO" id="GO:0061630">
    <property type="term" value="F:ubiquitin protein ligase activity"/>
    <property type="evidence" value="ECO:0007669"/>
    <property type="project" value="UniProtKB-EC"/>
</dbReference>
<dbReference type="InterPro" id="IPR035983">
    <property type="entry name" value="Hect_E3_ubiquitin_ligase"/>
</dbReference>
<keyword evidence="8" id="KW-1185">Reference proteome</keyword>
<dbReference type="SUPFAM" id="SSF56204">
    <property type="entry name" value="Hect, E3 ligase catalytic domain"/>
    <property type="match status" value="1"/>
</dbReference>
<dbReference type="STRING" id="135651.G0PFL1"/>
<dbReference type="Gene3D" id="3.30.2160.10">
    <property type="entry name" value="Hect, E3 ligase catalytic domain"/>
    <property type="match status" value="1"/>
</dbReference>
<dbReference type="PROSITE" id="PS50237">
    <property type="entry name" value="HECT"/>
    <property type="match status" value="1"/>
</dbReference>
<protein>
    <recommendedName>
        <fullName evidence="2">HECT-type E3 ubiquitin transferase</fullName>
        <ecNumber evidence="2">2.3.2.26</ecNumber>
    </recommendedName>
</protein>
<comment type="catalytic activity">
    <reaction evidence="1">
        <text>S-ubiquitinyl-[E2 ubiquitin-conjugating enzyme]-L-cysteine + [acceptor protein]-L-lysine = [E2 ubiquitin-conjugating enzyme]-L-cysteine + N(6)-ubiquitinyl-[acceptor protein]-L-lysine.</text>
        <dbReference type="EC" id="2.3.2.26"/>
    </reaction>
</comment>
<dbReference type="eggNOG" id="KOG0942">
    <property type="taxonomic scope" value="Eukaryota"/>
</dbReference>
<evidence type="ECO:0000256" key="1">
    <source>
        <dbReference type="ARBA" id="ARBA00000885"/>
    </source>
</evidence>
<dbReference type="SMART" id="SM00119">
    <property type="entry name" value="HECTc"/>
    <property type="match status" value="1"/>
</dbReference>
<keyword evidence="3" id="KW-0808">Transferase</keyword>
<dbReference type="PANTHER" id="PTHR45700">
    <property type="entry name" value="UBIQUITIN-PROTEIN LIGASE E3C"/>
    <property type="match status" value="1"/>
</dbReference>
<dbReference type="FunFam" id="3.30.2410.10:FF:000003">
    <property type="entry name" value="probable E3 ubiquitin-protein ligase HERC4 isoform X1"/>
    <property type="match status" value="1"/>
</dbReference>
<feature type="domain" description="HECT" evidence="6">
    <location>
        <begin position="448"/>
        <end position="792"/>
    </location>
</feature>
<dbReference type="Pfam" id="PF00632">
    <property type="entry name" value="HECT"/>
    <property type="match status" value="1"/>
</dbReference>
<dbReference type="PANTHER" id="PTHR45700:SF2">
    <property type="entry name" value="UBIQUITIN-PROTEIN LIGASE E3C"/>
    <property type="match status" value="1"/>
</dbReference>
<sequence length="792" mass="91163">MFCSRISESGNPNFHVLFKALQNTDIIPNWNLRPQFVETASIRLRSIYLSFTDHVDKTREEELKEFFDTLAPFLESHSRNLKGLVVKEDLSEAGRLRTTVNRHLWDYCENTLASIQFRRAACAYANLPNVSVSTLISLRKFFMQFLDLIASSDIFVGALYTFIVNHNGEFDASDAHTEKVNALELFCHILTRRVSSVADSDFVATDIFFDFDKCVEFLRDVSIKLIHLMFPAVERGHLYSGNLVSIKLINLMFPAVARGDLYSGNLVEKMNKIEADWKDVTESVFSLLVAVYQKDIRLKYFPDGFWTNHKRQVLSGIGEQKRMPRRRLPNGRVQIERTMDTEFVERLAAIYELDSDSENEDEDMEKDANGMLPSPLRRAICVMKHIPFIVPFMDRVSLFSRLLNQEHEKNLPSFARGFNGTGHSTTIRRDQVYMDAFDEFAPKAVGDKVRELKSSVRIKMVNWAGINETGVDGGGIFREFLAELLNTAFNVDRGFFTETEGKLLYPNPTAPFILGADCLTHFQFIGRMIGKLIYERQLQEVRFAEFFIAQIFESDKNKDVDLQHMKSFDPLIFKHLKTLQKMSEPELEELQLDFSVVTSDMGLVRTVNLKPNGSKYRVTVDNVQEYVRLYVNYQLKQRIAAMVGAIRKGISEIISIEWMRMFAPHELQILIAGYEEVFNVREMKQHCEIRFSKTVAQDKDYERMFWEVVENLSNEDKMAFLKFITGCSRAPVDGLKSLVPRMGVLVLQTSEDELPTSATCMNLLRIPRYSNRARLEEKLRYAINSGAGFELA</sequence>
<keyword evidence="4 5" id="KW-0833">Ubl conjugation pathway</keyword>
<dbReference type="GO" id="GO:0006511">
    <property type="term" value="P:ubiquitin-dependent protein catabolic process"/>
    <property type="evidence" value="ECO:0007669"/>
    <property type="project" value="TreeGrafter"/>
</dbReference>
<dbReference type="FunFam" id="3.90.1750.10:FF:000039">
    <property type="entry name" value="Ubiquitin-protein ligase, putative"/>
    <property type="match status" value="1"/>
</dbReference>
<dbReference type="InterPro" id="IPR000569">
    <property type="entry name" value="HECT_dom"/>
</dbReference>
<dbReference type="InterPro" id="IPR044611">
    <property type="entry name" value="E3A/B/C-like"/>
</dbReference>
<name>G0PFL1_CAEBE</name>
<dbReference type="AlphaFoldDB" id="G0PFL1"/>
<accession>G0PFL1</accession>
<organism evidence="8">
    <name type="scientific">Caenorhabditis brenneri</name>
    <name type="common">Nematode worm</name>
    <dbReference type="NCBI Taxonomy" id="135651"/>
    <lineage>
        <taxon>Eukaryota</taxon>
        <taxon>Metazoa</taxon>
        <taxon>Ecdysozoa</taxon>
        <taxon>Nematoda</taxon>
        <taxon>Chromadorea</taxon>
        <taxon>Rhabditida</taxon>
        <taxon>Rhabditina</taxon>
        <taxon>Rhabditomorpha</taxon>
        <taxon>Rhabditoidea</taxon>
        <taxon>Rhabditidae</taxon>
        <taxon>Peloderinae</taxon>
        <taxon>Caenorhabditis</taxon>
    </lineage>
</organism>
<dbReference type="OrthoDB" id="8068875at2759"/>
<dbReference type="Gene3D" id="3.30.2410.10">
    <property type="entry name" value="Hect, E3 ligase catalytic domain"/>
    <property type="match status" value="1"/>
</dbReference>
<evidence type="ECO:0000256" key="4">
    <source>
        <dbReference type="ARBA" id="ARBA00022786"/>
    </source>
</evidence>
<dbReference type="Gene3D" id="3.90.1750.10">
    <property type="entry name" value="Hect, E3 ligase catalytic domains"/>
    <property type="match status" value="1"/>
</dbReference>
<evidence type="ECO:0000256" key="2">
    <source>
        <dbReference type="ARBA" id="ARBA00012485"/>
    </source>
</evidence>
<dbReference type="InParanoid" id="G0PFL1"/>
<dbReference type="EMBL" id="GL380373">
    <property type="protein sequence ID" value="EGT53941.1"/>
    <property type="molecule type" value="Genomic_DNA"/>
</dbReference>
<proteinExistence type="predicted"/>
<dbReference type="FunCoup" id="G0PFL1">
    <property type="interactions" value="1985"/>
</dbReference>
<feature type="active site" description="Glycyl thioester intermediate" evidence="5">
    <location>
        <position position="760"/>
    </location>
</feature>
<evidence type="ECO:0000256" key="3">
    <source>
        <dbReference type="ARBA" id="ARBA00022679"/>
    </source>
</evidence>
<evidence type="ECO:0000256" key="5">
    <source>
        <dbReference type="PROSITE-ProRule" id="PRU00104"/>
    </source>
</evidence>
<dbReference type="GO" id="GO:0000209">
    <property type="term" value="P:protein polyubiquitination"/>
    <property type="evidence" value="ECO:0007669"/>
    <property type="project" value="InterPro"/>
</dbReference>
<evidence type="ECO:0000313" key="7">
    <source>
        <dbReference type="EMBL" id="EGT53941.1"/>
    </source>
</evidence>
<gene>
    <name evidence="7" type="ORF">CAEBREN_01506</name>
</gene>
<reference evidence="8" key="1">
    <citation type="submission" date="2011-07" db="EMBL/GenBank/DDBJ databases">
        <authorList>
            <consortium name="Caenorhabditis brenneri Sequencing and Analysis Consortium"/>
            <person name="Wilson R.K."/>
        </authorList>
    </citation>
    <scope>NUCLEOTIDE SEQUENCE [LARGE SCALE GENOMIC DNA]</scope>
    <source>
        <strain evidence="8">PB2801</strain>
    </source>
</reference>
<dbReference type="EC" id="2.3.2.26" evidence="2"/>
<dbReference type="HOGENOM" id="CLU_002173_2_2_1"/>
<evidence type="ECO:0000259" key="6">
    <source>
        <dbReference type="PROSITE" id="PS50237"/>
    </source>
</evidence>
<evidence type="ECO:0000313" key="8">
    <source>
        <dbReference type="Proteomes" id="UP000008068"/>
    </source>
</evidence>
<dbReference type="Proteomes" id="UP000008068">
    <property type="component" value="Unassembled WGS sequence"/>
</dbReference>